<dbReference type="GO" id="GO:0005654">
    <property type="term" value="C:nucleoplasm"/>
    <property type="evidence" value="ECO:0007669"/>
    <property type="project" value="UniProtKB-ARBA"/>
</dbReference>
<evidence type="ECO:0000313" key="15">
    <source>
        <dbReference type="EMBL" id="GCC32625.1"/>
    </source>
</evidence>
<name>A0A401SQE8_CHIPU</name>
<sequence>MEKPCHYEIVGELGRGSYGTVYEARHCKSQVKVALKKVLCNSPESSELALQEFWALSRVKKRHQNVIWLHECILQKEQVIQKIRKEPPESDNHLLLIETCLKGKCCFDPRTTPLLWFVMEFCDGGSLNDYLLSRDADRRLNRHFIQQLAAAVVFLHLNQIIHRDLKPDNVLIVNTPTGPLLKVADFGLSKLCQNKGSVNQRQMSTACGSDFYMAPELWEGQYSAKVDIFALGIMFWAIIERITFRDAEVQKELLGE</sequence>
<protein>
    <recommendedName>
        <fullName evidence="2">non-specific serine/threonine protein kinase</fullName>
        <ecNumber evidence="2">2.7.11.1</ecNumber>
    </recommendedName>
</protein>
<dbReference type="PANTHER" id="PTHR11042:SF169">
    <property type="entry name" value="PROTEIN KINASE DOMAIN-CONTAINING PROTEIN"/>
    <property type="match status" value="1"/>
</dbReference>
<evidence type="ECO:0000259" key="14">
    <source>
        <dbReference type="PROSITE" id="PS50011"/>
    </source>
</evidence>
<organism evidence="15 16">
    <name type="scientific">Chiloscyllium punctatum</name>
    <name type="common">Brownbanded bambooshark</name>
    <name type="synonym">Hemiscyllium punctatum</name>
    <dbReference type="NCBI Taxonomy" id="137246"/>
    <lineage>
        <taxon>Eukaryota</taxon>
        <taxon>Metazoa</taxon>
        <taxon>Chordata</taxon>
        <taxon>Craniata</taxon>
        <taxon>Vertebrata</taxon>
        <taxon>Chondrichthyes</taxon>
        <taxon>Elasmobranchii</taxon>
        <taxon>Galeomorphii</taxon>
        <taxon>Galeoidea</taxon>
        <taxon>Orectolobiformes</taxon>
        <taxon>Hemiscylliidae</taxon>
        <taxon>Chiloscyllium</taxon>
    </lineage>
</organism>
<dbReference type="Pfam" id="PF00069">
    <property type="entry name" value="Pkinase"/>
    <property type="match status" value="1"/>
</dbReference>
<evidence type="ECO:0000256" key="13">
    <source>
        <dbReference type="RuleBase" id="RU000304"/>
    </source>
</evidence>
<keyword evidence="4" id="KW-0808">Transferase</keyword>
<evidence type="ECO:0000256" key="8">
    <source>
        <dbReference type="ARBA" id="ARBA00023242"/>
    </source>
</evidence>
<comment type="similarity">
    <text evidence="9">Belongs to the protein kinase superfamily. Ser/Thr protein kinase family. GCN2 subfamily.</text>
</comment>
<dbReference type="InterPro" id="IPR011009">
    <property type="entry name" value="Kinase-like_dom_sf"/>
</dbReference>
<dbReference type="OrthoDB" id="4062651at2759"/>
<dbReference type="GO" id="GO:0005524">
    <property type="term" value="F:ATP binding"/>
    <property type="evidence" value="ECO:0007669"/>
    <property type="project" value="UniProtKB-UniRule"/>
</dbReference>
<dbReference type="InterPro" id="IPR008271">
    <property type="entry name" value="Ser/Thr_kinase_AS"/>
</dbReference>
<evidence type="ECO:0000256" key="5">
    <source>
        <dbReference type="ARBA" id="ARBA00022741"/>
    </source>
</evidence>
<dbReference type="PANTHER" id="PTHR11042">
    <property type="entry name" value="EUKARYOTIC TRANSLATION INITIATION FACTOR 2-ALPHA KINASE EIF2-ALPHA KINASE -RELATED"/>
    <property type="match status" value="1"/>
</dbReference>
<feature type="binding site" evidence="12">
    <location>
        <position position="36"/>
    </location>
    <ligand>
        <name>ATP</name>
        <dbReference type="ChEBI" id="CHEBI:30616"/>
    </ligand>
</feature>
<keyword evidence="5 12" id="KW-0547">Nucleotide-binding</keyword>
<reference evidence="15 16" key="1">
    <citation type="journal article" date="2018" name="Nat. Ecol. Evol.">
        <title>Shark genomes provide insights into elasmobranch evolution and the origin of vertebrates.</title>
        <authorList>
            <person name="Hara Y"/>
            <person name="Yamaguchi K"/>
            <person name="Onimaru K"/>
            <person name="Kadota M"/>
            <person name="Koyanagi M"/>
            <person name="Keeley SD"/>
            <person name="Tatsumi K"/>
            <person name="Tanaka K"/>
            <person name="Motone F"/>
            <person name="Kageyama Y"/>
            <person name="Nozu R"/>
            <person name="Adachi N"/>
            <person name="Nishimura O"/>
            <person name="Nakagawa R"/>
            <person name="Tanegashima C"/>
            <person name="Kiyatake I"/>
            <person name="Matsumoto R"/>
            <person name="Murakumo K"/>
            <person name="Nishida K"/>
            <person name="Terakita A"/>
            <person name="Kuratani S"/>
            <person name="Sato K"/>
            <person name="Hyodo S Kuraku.S."/>
        </authorList>
    </citation>
    <scope>NUCLEOTIDE SEQUENCE [LARGE SCALE GENOMIC DNA]</scope>
</reference>
<dbReference type="EMBL" id="BEZZ01000449">
    <property type="protein sequence ID" value="GCC32625.1"/>
    <property type="molecule type" value="Genomic_DNA"/>
</dbReference>
<evidence type="ECO:0000256" key="1">
    <source>
        <dbReference type="ARBA" id="ARBA00004123"/>
    </source>
</evidence>
<dbReference type="InterPro" id="IPR017441">
    <property type="entry name" value="Protein_kinase_ATP_BS"/>
</dbReference>
<accession>A0A401SQE8</accession>
<keyword evidence="8" id="KW-0539">Nucleus</keyword>
<dbReference type="FunFam" id="3.30.200.20:FF:000165">
    <property type="entry name" value="Serine/threonine-protein kinase PDIK1L"/>
    <property type="match status" value="1"/>
</dbReference>
<comment type="caution">
    <text evidence="15">The sequence shown here is derived from an EMBL/GenBank/DDBJ whole genome shotgun (WGS) entry which is preliminary data.</text>
</comment>
<dbReference type="SMART" id="SM00220">
    <property type="entry name" value="S_TKc"/>
    <property type="match status" value="1"/>
</dbReference>
<dbReference type="EC" id="2.7.11.1" evidence="2"/>
<dbReference type="InterPro" id="IPR000719">
    <property type="entry name" value="Prot_kinase_dom"/>
</dbReference>
<dbReference type="PROSITE" id="PS00108">
    <property type="entry name" value="PROTEIN_KINASE_ST"/>
    <property type="match status" value="1"/>
</dbReference>
<dbReference type="STRING" id="137246.A0A401SQE8"/>
<keyword evidence="7 12" id="KW-0067">ATP-binding</keyword>
<proteinExistence type="inferred from homology"/>
<evidence type="ECO:0000256" key="3">
    <source>
        <dbReference type="ARBA" id="ARBA00022527"/>
    </source>
</evidence>
<evidence type="ECO:0000256" key="12">
    <source>
        <dbReference type="PROSITE-ProRule" id="PRU10141"/>
    </source>
</evidence>
<comment type="catalytic activity">
    <reaction evidence="10">
        <text>L-threonyl-[protein] + ATP = O-phospho-L-threonyl-[protein] + ADP + H(+)</text>
        <dbReference type="Rhea" id="RHEA:46608"/>
        <dbReference type="Rhea" id="RHEA-COMP:11060"/>
        <dbReference type="Rhea" id="RHEA-COMP:11605"/>
        <dbReference type="ChEBI" id="CHEBI:15378"/>
        <dbReference type="ChEBI" id="CHEBI:30013"/>
        <dbReference type="ChEBI" id="CHEBI:30616"/>
        <dbReference type="ChEBI" id="CHEBI:61977"/>
        <dbReference type="ChEBI" id="CHEBI:456216"/>
        <dbReference type="EC" id="2.7.11.1"/>
    </reaction>
</comment>
<dbReference type="SUPFAM" id="SSF56112">
    <property type="entry name" value="Protein kinase-like (PK-like)"/>
    <property type="match status" value="1"/>
</dbReference>
<dbReference type="GO" id="GO:0110031">
    <property type="term" value="P:negative regulation of G2/MI transition of meiotic cell cycle"/>
    <property type="evidence" value="ECO:0007669"/>
    <property type="project" value="TreeGrafter"/>
</dbReference>
<evidence type="ECO:0000256" key="6">
    <source>
        <dbReference type="ARBA" id="ARBA00022777"/>
    </source>
</evidence>
<keyword evidence="6" id="KW-0418">Kinase</keyword>
<dbReference type="OMA" id="MDPKSAC"/>
<dbReference type="Proteomes" id="UP000287033">
    <property type="component" value="Unassembled WGS sequence"/>
</dbReference>
<evidence type="ECO:0000313" key="16">
    <source>
        <dbReference type="Proteomes" id="UP000287033"/>
    </source>
</evidence>
<evidence type="ECO:0000256" key="11">
    <source>
        <dbReference type="ARBA" id="ARBA00048679"/>
    </source>
</evidence>
<dbReference type="GO" id="GO:0005737">
    <property type="term" value="C:cytoplasm"/>
    <property type="evidence" value="ECO:0007669"/>
    <property type="project" value="TreeGrafter"/>
</dbReference>
<comment type="catalytic activity">
    <reaction evidence="11">
        <text>L-seryl-[protein] + ATP = O-phospho-L-seryl-[protein] + ADP + H(+)</text>
        <dbReference type="Rhea" id="RHEA:17989"/>
        <dbReference type="Rhea" id="RHEA-COMP:9863"/>
        <dbReference type="Rhea" id="RHEA-COMP:11604"/>
        <dbReference type="ChEBI" id="CHEBI:15378"/>
        <dbReference type="ChEBI" id="CHEBI:29999"/>
        <dbReference type="ChEBI" id="CHEBI:30616"/>
        <dbReference type="ChEBI" id="CHEBI:83421"/>
        <dbReference type="ChEBI" id="CHEBI:456216"/>
        <dbReference type="EC" id="2.7.11.1"/>
    </reaction>
</comment>
<dbReference type="InterPro" id="IPR050339">
    <property type="entry name" value="CC_SR_Kinase"/>
</dbReference>
<evidence type="ECO:0000256" key="4">
    <source>
        <dbReference type="ARBA" id="ARBA00022679"/>
    </source>
</evidence>
<gene>
    <name evidence="15" type="ORF">chiPu_0011088</name>
</gene>
<evidence type="ECO:0000256" key="2">
    <source>
        <dbReference type="ARBA" id="ARBA00012513"/>
    </source>
</evidence>
<dbReference type="Gene3D" id="3.30.200.20">
    <property type="entry name" value="Phosphorylase Kinase, domain 1"/>
    <property type="match status" value="1"/>
</dbReference>
<dbReference type="PROSITE" id="PS00107">
    <property type="entry name" value="PROTEIN_KINASE_ATP"/>
    <property type="match status" value="1"/>
</dbReference>
<evidence type="ECO:0000256" key="10">
    <source>
        <dbReference type="ARBA" id="ARBA00047899"/>
    </source>
</evidence>
<feature type="domain" description="Protein kinase" evidence="14">
    <location>
        <begin position="7"/>
        <end position="256"/>
    </location>
</feature>
<dbReference type="PROSITE" id="PS50011">
    <property type="entry name" value="PROTEIN_KINASE_DOM"/>
    <property type="match status" value="1"/>
</dbReference>
<comment type="subcellular location">
    <subcellularLocation>
        <location evidence="1">Nucleus</location>
    </subcellularLocation>
</comment>
<dbReference type="Gene3D" id="1.10.510.10">
    <property type="entry name" value="Transferase(Phosphotransferase) domain 1"/>
    <property type="match status" value="1"/>
</dbReference>
<evidence type="ECO:0000256" key="7">
    <source>
        <dbReference type="ARBA" id="ARBA00022840"/>
    </source>
</evidence>
<keyword evidence="3 13" id="KW-0723">Serine/threonine-protein kinase</keyword>
<keyword evidence="16" id="KW-1185">Reference proteome</keyword>
<dbReference type="GO" id="GO:0004674">
    <property type="term" value="F:protein serine/threonine kinase activity"/>
    <property type="evidence" value="ECO:0007669"/>
    <property type="project" value="UniProtKB-KW"/>
</dbReference>
<evidence type="ECO:0000256" key="9">
    <source>
        <dbReference type="ARBA" id="ARBA00037982"/>
    </source>
</evidence>
<dbReference type="AlphaFoldDB" id="A0A401SQE8"/>